<dbReference type="EMBL" id="PHAH01000003">
    <property type="protein sequence ID" value="PKM89262.1"/>
    <property type="molecule type" value="Genomic_DNA"/>
</dbReference>
<comment type="function">
    <text evidence="1">Could be involved in insertion of integral membrane proteins into the membrane.</text>
</comment>
<dbReference type="SMART" id="SM01234">
    <property type="entry name" value="Haemolytic"/>
    <property type="match status" value="1"/>
</dbReference>
<dbReference type="PANTHER" id="PTHR33383:SF1">
    <property type="entry name" value="MEMBRANE PROTEIN INSERTION EFFICIENCY FACTOR-RELATED"/>
    <property type="match status" value="1"/>
</dbReference>
<dbReference type="PANTHER" id="PTHR33383">
    <property type="entry name" value="MEMBRANE PROTEIN INSERTION EFFICIENCY FACTOR-RELATED"/>
    <property type="match status" value="1"/>
</dbReference>
<protein>
    <recommendedName>
        <fullName evidence="1">Putative membrane protein insertion efficiency factor</fullName>
    </recommendedName>
</protein>
<evidence type="ECO:0000313" key="2">
    <source>
        <dbReference type="EMBL" id="PKM89262.1"/>
    </source>
</evidence>
<keyword evidence="1" id="KW-0472">Membrane</keyword>
<evidence type="ECO:0000256" key="1">
    <source>
        <dbReference type="HAMAP-Rule" id="MF_00386"/>
    </source>
</evidence>
<dbReference type="Pfam" id="PF01809">
    <property type="entry name" value="YidD"/>
    <property type="match status" value="1"/>
</dbReference>
<comment type="subcellular location">
    <subcellularLocation>
        <location evidence="1">Cell membrane</location>
        <topology evidence="1">Peripheral membrane protein</topology>
        <orientation evidence="1">Cytoplasmic side</orientation>
    </subcellularLocation>
</comment>
<keyword evidence="1" id="KW-1003">Cell membrane</keyword>
<organism evidence="2 3">
    <name type="scientific">Candidatus Falkowbacteria bacterium HGW-Falkowbacteria-2</name>
    <dbReference type="NCBI Taxonomy" id="2013769"/>
    <lineage>
        <taxon>Bacteria</taxon>
        <taxon>Candidatus Falkowiibacteriota</taxon>
    </lineage>
</organism>
<proteinExistence type="inferred from homology"/>
<dbReference type="HAMAP" id="MF_00386">
    <property type="entry name" value="UPF0161_YidD"/>
    <property type="match status" value="1"/>
</dbReference>
<name>A0A2N2E3M4_9BACT</name>
<accession>A0A2N2E3M4</accession>
<gene>
    <name evidence="2" type="primary">yidD</name>
    <name evidence="2" type="ORF">CVU83_00350</name>
</gene>
<dbReference type="NCBIfam" id="TIGR00278">
    <property type="entry name" value="membrane protein insertion efficiency factor YidD"/>
    <property type="match status" value="1"/>
</dbReference>
<dbReference type="GO" id="GO:0005886">
    <property type="term" value="C:plasma membrane"/>
    <property type="evidence" value="ECO:0007669"/>
    <property type="project" value="UniProtKB-SubCell"/>
</dbReference>
<dbReference type="Proteomes" id="UP000233325">
    <property type="component" value="Unassembled WGS sequence"/>
</dbReference>
<sequence>MLKLVSDVIGNFLVSLIKVYQKTLSPDHGLFKYKHPYGFCRFHPTCSNYSIQAIEKYGPIKGSLKAAWRVLRCNPFNKGGEDPLK</sequence>
<comment type="caution">
    <text evidence="2">The sequence shown here is derived from an EMBL/GenBank/DDBJ whole genome shotgun (WGS) entry which is preliminary data.</text>
</comment>
<evidence type="ECO:0000313" key="3">
    <source>
        <dbReference type="Proteomes" id="UP000233325"/>
    </source>
</evidence>
<reference evidence="2 3" key="1">
    <citation type="journal article" date="2017" name="ISME J.">
        <title>Potential for microbial H2 and metal transformations associated with novel bacteria and archaea in deep terrestrial subsurface sediments.</title>
        <authorList>
            <person name="Hernsdorf A.W."/>
            <person name="Amano Y."/>
            <person name="Miyakawa K."/>
            <person name="Ise K."/>
            <person name="Suzuki Y."/>
            <person name="Anantharaman K."/>
            <person name="Probst A."/>
            <person name="Burstein D."/>
            <person name="Thomas B.C."/>
            <person name="Banfield J.F."/>
        </authorList>
    </citation>
    <scope>NUCLEOTIDE SEQUENCE [LARGE SCALE GENOMIC DNA]</scope>
    <source>
        <strain evidence="2">HGW-Falkowbacteria-2</strain>
    </source>
</reference>
<comment type="similarity">
    <text evidence="1">Belongs to the UPF0161 family.</text>
</comment>
<dbReference type="InterPro" id="IPR002696">
    <property type="entry name" value="Membr_insert_effic_factor_YidD"/>
</dbReference>
<dbReference type="AlphaFoldDB" id="A0A2N2E3M4"/>